<proteinExistence type="predicted"/>
<dbReference type="EMBL" id="UFQT01000654">
    <property type="protein sequence ID" value="SSX26174.1"/>
    <property type="molecule type" value="Genomic_DNA"/>
</dbReference>
<sequence>MLIFHGTCDICKRENELLGNPNEKVGKSLSLVYAIKLSNPLMWRICTKCNYEIGNFILKYATTIQTHPFQKEPNQNKCFCCGNNTVILDEIVPKLIKELHTLPVPLADNENLNACFECIFLMKVVLEYKSLLQLSQMGMNCVGPFLKLTETINTAKAKVKSSEKKKITRKYVRKIPNDAPKPPLKKCVIVLEKIDFNNIDQLMVNNSRPNKKKKIESKPIKLPVGGDWTNSGLNHAEFSKASATSTPVRAKKTTSKSNGLNESTKNKPSPLLNGSLPTITLNGIDHEPKPGPSVKAKKRSRSNSVALPEVKTNLVLDRGYITDSEKDSRKRSKILKKDFIYFTDTELEQPSEKKPRKQTVSRKKRKQQTPKQDMNKSVKNCVVTIERVSLPTPVHAPADTKEPEHYEEIHLSSSDESMNECPDEIIHINNSEPSNELPPLNAISGENENSAPNIPVQQTHSDIDDDPSDPNGGAIQEYNCMNSSSITTFRRISNGTLSTPIKSILSPDRGFNASSSTKSVSFSQVNEMIYYSPEEDANEISLEDLVEDPPITNDTQMESQENSHDDEYSEILETVKQEFF</sequence>
<name>A0A336M784_CULSO</name>
<feature type="region of interest" description="Disordered" evidence="1">
    <location>
        <begin position="347"/>
        <end position="378"/>
    </location>
</feature>
<reference evidence="2" key="1">
    <citation type="submission" date="2018-04" db="EMBL/GenBank/DDBJ databases">
        <authorList>
            <person name="Go L.Y."/>
            <person name="Mitchell J.A."/>
        </authorList>
    </citation>
    <scope>NUCLEOTIDE SEQUENCE</scope>
    <source>
        <tissue evidence="2">Whole organism</tissue>
    </source>
</reference>
<feature type="region of interest" description="Disordered" evidence="1">
    <location>
        <begin position="393"/>
        <end position="417"/>
    </location>
</feature>
<feature type="compositionally biased region" description="Polar residues" evidence="1">
    <location>
        <begin position="444"/>
        <end position="460"/>
    </location>
</feature>
<gene>
    <name evidence="3" type="primary">CSON013164</name>
</gene>
<dbReference type="VEuPathDB" id="VectorBase:CSON013164"/>
<feature type="compositionally biased region" description="Polar residues" evidence="1">
    <location>
        <begin position="255"/>
        <end position="267"/>
    </location>
</feature>
<dbReference type="EMBL" id="UFQS01000654">
    <property type="protein sequence ID" value="SSX05815.1"/>
    <property type="molecule type" value="Genomic_DNA"/>
</dbReference>
<feature type="region of interest" description="Disordered" evidence="1">
    <location>
        <begin position="444"/>
        <end position="473"/>
    </location>
</feature>
<feature type="compositionally biased region" description="Polar residues" evidence="1">
    <location>
        <begin position="369"/>
        <end position="378"/>
    </location>
</feature>
<feature type="compositionally biased region" description="Basic residues" evidence="1">
    <location>
        <begin position="354"/>
        <end position="368"/>
    </location>
</feature>
<accession>A0A336M784</accession>
<dbReference type="AlphaFoldDB" id="A0A336M784"/>
<feature type="region of interest" description="Disordered" evidence="1">
    <location>
        <begin position="239"/>
        <end position="306"/>
    </location>
</feature>
<evidence type="ECO:0000256" key="1">
    <source>
        <dbReference type="SAM" id="MobiDB-lite"/>
    </source>
</evidence>
<organism evidence="3">
    <name type="scientific">Culicoides sonorensis</name>
    <name type="common">Biting midge</name>
    <dbReference type="NCBI Taxonomy" id="179676"/>
    <lineage>
        <taxon>Eukaryota</taxon>
        <taxon>Metazoa</taxon>
        <taxon>Ecdysozoa</taxon>
        <taxon>Arthropoda</taxon>
        <taxon>Hexapoda</taxon>
        <taxon>Insecta</taxon>
        <taxon>Pterygota</taxon>
        <taxon>Neoptera</taxon>
        <taxon>Endopterygota</taxon>
        <taxon>Diptera</taxon>
        <taxon>Nematocera</taxon>
        <taxon>Chironomoidea</taxon>
        <taxon>Ceratopogonidae</taxon>
        <taxon>Ceratopogoninae</taxon>
        <taxon>Culicoides</taxon>
        <taxon>Monoculicoides</taxon>
    </lineage>
</organism>
<evidence type="ECO:0000313" key="2">
    <source>
        <dbReference type="EMBL" id="SSX05815.1"/>
    </source>
</evidence>
<protein>
    <submittedName>
        <fullName evidence="3">CSON013164 protein</fullName>
    </submittedName>
</protein>
<evidence type="ECO:0000313" key="3">
    <source>
        <dbReference type="EMBL" id="SSX26174.1"/>
    </source>
</evidence>
<reference evidence="3" key="2">
    <citation type="submission" date="2018-07" db="EMBL/GenBank/DDBJ databases">
        <authorList>
            <person name="Quirk P.G."/>
            <person name="Krulwich T.A."/>
        </authorList>
    </citation>
    <scope>NUCLEOTIDE SEQUENCE</scope>
</reference>
<feature type="compositionally biased region" description="Basic and acidic residues" evidence="1">
    <location>
        <begin position="398"/>
        <end position="410"/>
    </location>
</feature>